<dbReference type="Gene3D" id="3.40.50.1820">
    <property type="entry name" value="alpha/beta hydrolase"/>
    <property type="match status" value="1"/>
</dbReference>
<dbReference type="PRINTS" id="PR00111">
    <property type="entry name" value="ABHYDROLASE"/>
</dbReference>
<organism evidence="3 4">
    <name type="scientific">Halomonas heilongjiangensis</name>
    <dbReference type="NCBI Taxonomy" id="1387883"/>
    <lineage>
        <taxon>Bacteria</taxon>
        <taxon>Pseudomonadati</taxon>
        <taxon>Pseudomonadota</taxon>
        <taxon>Gammaproteobacteria</taxon>
        <taxon>Oceanospirillales</taxon>
        <taxon>Halomonadaceae</taxon>
        <taxon>Halomonas</taxon>
    </lineage>
</organism>
<dbReference type="Proteomes" id="UP000235346">
    <property type="component" value="Unassembled WGS sequence"/>
</dbReference>
<feature type="signal peptide" evidence="1">
    <location>
        <begin position="1"/>
        <end position="32"/>
    </location>
</feature>
<name>A0A2N7TIY2_9GAMM</name>
<evidence type="ECO:0000256" key="1">
    <source>
        <dbReference type="SAM" id="SignalP"/>
    </source>
</evidence>
<dbReference type="InterPro" id="IPR022742">
    <property type="entry name" value="Hydrolase_4"/>
</dbReference>
<dbReference type="RefSeq" id="WP_102628896.1">
    <property type="nucleotide sequence ID" value="NZ_PDOH01000050.1"/>
</dbReference>
<dbReference type="InterPro" id="IPR000073">
    <property type="entry name" value="AB_hydrolase_1"/>
</dbReference>
<dbReference type="SUPFAM" id="SSF53474">
    <property type="entry name" value="alpha/beta-Hydrolases"/>
    <property type="match status" value="1"/>
</dbReference>
<dbReference type="PANTHER" id="PTHR11614">
    <property type="entry name" value="PHOSPHOLIPASE-RELATED"/>
    <property type="match status" value="1"/>
</dbReference>
<feature type="domain" description="Serine aminopeptidase S33" evidence="2">
    <location>
        <begin position="67"/>
        <end position="302"/>
    </location>
</feature>
<evidence type="ECO:0000313" key="4">
    <source>
        <dbReference type="Proteomes" id="UP000235346"/>
    </source>
</evidence>
<sequence>MTGSLTRSTGAVRRLPVLVIFWLAGCAATAPASPDPLPGVTAELRDGRVIAEDGYQLPMRRWLPAGDPVAIVLALHGFNDHAGSLEPLALSLRARGIAVHAIDQRGFGTTSGRGLWHGERRLVDDARLVSRLLRQRYPETPLYLVGKSMGGAVAMLALTGGSPAGVDGAVLVSPAVWGLSTMPWYQRLGLRVAAYLFPDLSLSSRLTRRLGIHPTDDPEVMRRMLNDPLIQRRALVGTLHGLSRLMDAASRAGERLPPPILLLYGERDQVIPPEPTCRLLERLPATPAHRLVLYPDGFHMLTRYSGNAATHEDIATWLLDPRAALPSGHEVDHDTARDRLCEG</sequence>
<keyword evidence="1" id="KW-0732">Signal</keyword>
<gene>
    <name evidence="3" type="ORF">C1H66_16100</name>
</gene>
<dbReference type="AlphaFoldDB" id="A0A2N7TIY2"/>
<keyword evidence="3" id="KW-0378">Hydrolase</keyword>
<dbReference type="EMBL" id="PNRE01000073">
    <property type="protein sequence ID" value="PMR68143.1"/>
    <property type="molecule type" value="Genomic_DNA"/>
</dbReference>
<evidence type="ECO:0000259" key="2">
    <source>
        <dbReference type="Pfam" id="PF12146"/>
    </source>
</evidence>
<feature type="chain" id="PRO_5014679376" evidence="1">
    <location>
        <begin position="33"/>
        <end position="343"/>
    </location>
</feature>
<dbReference type="InterPro" id="IPR051044">
    <property type="entry name" value="MAG_DAG_Lipase"/>
</dbReference>
<keyword evidence="4" id="KW-1185">Reference proteome</keyword>
<comment type="caution">
    <text evidence="3">The sequence shown here is derived from an EMBL/GenBank/DDBJ whole genome shotgun (WGS) entry which is preliminary data.</text>
</comment>
<evidence type="ECO:0000313" key="3">
    <source>
        <dbReference type="EMBL" id="PMR68143.1"/>
    </source>
</evidence>
<dbReference type="Pfam" id="PF12146">
    <property type="entry name" value="Hydrolase_4"/>
    <property type="match status" value="1"/>
</dbReference>
<accession>A0A2N7TIY2</accession>
<protein>
    <submittedName>
        <fullName evidence="3">Alpha/beta hydrolase</fullName>
    </submittedName>
</protein>
<dbReference type="InterPro" id="IPR029058">
    <property type="entry name" value="AB_hydrolase_fold"/>
</dbReference>
<dbReference type="PROSITE" id="PS51257">
    <property type="entry name" value="PROKAR_LIPOPROTEIN"/>
    <property type="match status" value="1"/>
</dbReference>
<dbReference type="OrthoDB" id="9806902at2"/>
<reference evidence="3 4" key="1">
    <citation type="submission" date="2018-01" db="EMBL/GenBank/DDBJ databases">
        <title>Halomonas endophytica sp. nov., isolated from storage liquid in the stems of Populus euphratica.</title>
        <authorList>
            <person name="Chen C."/>
        </authorList>
    </citation>
    <scope>NUCLEOTIDE SEQUENCE [LARGE SCALE GENOMIC DNA]</scope>
    <source>
        <strain evidence="3 4">DSM 26881</strain>
    </source>
</reference>
<dbReference type="GO" id="GO:0016787">
    <property type="term" value="F:hydrolase activity"/>
    <property type="evidence" value="ECO:0007669"/>
    <property type="project" value="UniProtKB-KW"/>
</dbReference>
<proteinExistence type="predicted"/>